<dbReference type="Proteomes" id="UP001469553">
    <property type="component" value="Unassembled WGS sequence"/>
</dbReference>
<evidence type="ECO:0000256" key="1">
    <source>
        <dbReference type="SAM" id="MobiDB-lite"/>
    </source>
</evidence>
<dbReference type="EMBL" id="JAHRIP010049548">
    <property type="protein sequence ID" value="MEQ2300448.1"/>
    <property type="molecule type" value="Genomic_DNA"/>
</dbReference>
<protein>
    <submittedName>
        <fullName evidence="2">Uncharacterized protein</fullName>
    </submittedName>
</protein>
<accession>A0ABV0Z2M5</accession>
<gene>
    <name evidence="2" type="ORF">AMECASPLE_025535</name>
</gene>
<reference evidence="2 3" key="1">
    <citation type="submission" date="2021-06" db="EMBL/GenBank/DDBJ databases">
        <authorList>
            <person name="Palmer J.M."/>
        </authorList>
    </citation>
    <scope>NUCLEOTIDE SEQUENCE [LARGE SCALE GENOMIC DNA]</scope>
    <source>
        <strain evidence="2 3">AS_MEX2019</strain>
        <tissue evidence="2">Muscle</tissue>
    </source>
</reference>
<name>A0ABV0Z2M5_9TELE</name>
<organism evidence="2 3">
    <name type="scientific">Ameca splendens</name>
    <dbReference type="NCBI Taxonomy" id="208324"/>
    <lineage>
        <taxon>Eukaryota</taxon>
        <taxon>Metazoa</taxon>
        <taxon>Chordata</taxon>
        <taxon>Craniata</taxon>
        <taxon>Vertebrata</taxon>
        <taxon>Euteleostomi</taxon>
        <taxon>Actinopterygii</taxon>
        <taxon>Neopterygii</taxon>
        <taxon>Teleostei</taxon>
        <taxon>Neoteleostei</taxon>
        <taxon>Acanthomorphata</taxon>
        <taxon>Ovalentaria</taxon>
        <taxon>Atherinomorphae</taxon>
        <taxon>Cyprinodontiformes</taxon>
        <taxon>Goodeidae</taxon>
        <taxon>Ameca</taxon>
    </lineage>
</organism>
<keyword evidence="3" id="KW-1185">Reference proteome</keyword>
<feature type="compositionally biased region" description="Polar residues" evidence="1">
    <location>
        <begin position="60"/>
        <end position="70"/>
    </location>
</feature>
<feature type="region of interest" description="Disordered" evidence="1">
    <location>
        <begin position="60"/>
        <end position="88"/>
    </location>
</feature>
<comment type="caution">
    <text evidence="2">The sequence shown here is derived from an EMBL/GenBank/DDBJ whole genome shotgun (WGS) entry which is preliminary data.</text>
</comment>
<evidence type="ECO:0000313" key="2">
    <source>
        <dbReference type="EMBL" id="MEQ2300448.1"/>
    </source>
</evidence>
<proteinExistence type="predicted"/>
<evidence type="ECO:0000313" key="3">
    <source>
        <dbReference type="Proteomes" id="UP001469553"/>
    </source>
</evidence>
<sequence>MTKRPVNGFSDLNGGFPQLLQSYHRPFAAQNVTSCREMKPVPVPGLTPIRPTEESFLSAGETQTVGSHKNTGGPGTSSLFRPPFPPAG</sequence>